<keyword evidence="2" id="KW-1185">Reference proteome</keyword>
<evidence type="ECO:0000313" key="1">
    <source>
        <dbReference type="EMBL" id="EZA58936.1"/>
    </source>
</evidence>
<name>A0A026WTE4_OOCBI</name>
<dbReference type="Proteomes" id="UP000053097">
    <property type="component" value="Unassembled WGS sequence"/>
</dbReference>
<dbReference type="AlphaFoldDB" id="A0A026WTE4"/>
<organism evidence="1 2">
    <name type="scientific">Ooceraea biroi</name>
    <name type="common">Clonal raider ant</name>
    <name type="synonym">Cerapachys biroi</name>
    <dbReference type="NCBI Taxonomy" id="2015173"/>
    <lineage>
        <taxon>Eukaryota</taxon>
        <taxon>Metazoa</taxon>
        <taxon>Ecdysozoa</taxon>
        <taxon>Arthropoda</taxon>
        <taxon>Hexapoda</taxon>
        <taxon>Insecta</taxon>
        <taxon>Pterygota</taxon>
        <taxon>Neoptera</taxon>
        <taxon>Endopterygota</taxon>
        <taxon>Hymenoptera</taxon>
        <taxon>Apocrita</taxon>
        <taxon>Aculeata</taxon>
        <taxon>Formicoidea</taxon>
        <taxon>Formicidae</taxon>
        <taxon>Dorylinae</taxon>
        <taxon>Ooceraea</taxon>
    </lineage>
</organism>
<reference evidence="1 2" key="1">
    <citation type="journal article" date="2014" name="Curr. Biol.">
        <title>The genome of the clonal raider ant Cerapachys biroi.</title>
        <authorList>
            <person name="Oxley P.R."/>
            <person name="Ji L."/>
            <person name="Fetter-Pruneda I."/>
            <person name="McKenzie S.K."/>
            <person name="Li C."/>
            <person name="Hu H."/>
            <person name="Zhang G."/>
            <person name="Kronauer D.J."/>
        </authorList>
    </citation>
    <scope>NUCLEOTIDE SEQUENCE [LARGE SCALE GENOMIC DNA]</scope>
</reference>
<protein>
    <submittedName>
        <fullName evidence="1">Uncharacterized protein</fullName>
    </submittedName>
</protein>
<dbReference type="EMBL" id="KK107111">
    <property type="protein sequence ID" value="EZA58936.1"/>
    <property type="molecule type" value="Genomic_DNA"/>
</dbReference>
<gene>
    <name evidence="1" type="ORF">X777_16895</name>
</gene>
<accession>A0A026WTE4</accession>
<sequence>MRQCGWHAATRAHLPFEHGGVQIVRKNAFRFLAAPDIESSKAAYSGRQTCSDFPTPTVAASMVK</sequence>
<evidence type="ECO:0000313" key="2">
    <source>
        <dbReference type="Proteomes" id="UP000053097"/>
    </source>
</evidence>
<proteinExistence type="predicted"/>